<evidence type="ECO:0000313" key="2">
    <source>
        <dbReference type="EMBL" id="EPS94191.1"/>
    </source>
</evidence>
<evidence type="ECO:0000256" key="1">
    <source>
        <dbReference type="SAM" id="MobiDB-lite"/>
    </source>
</evidence>
<dbReference type="InParanoid" id="S8DL03"/>
<proteinExistence type="predicted"/>
<organism evidence="2 3">
    <name type="scientific">Fomitopsis schrenkii</name>
    <name type="common">Brown rot fungus</name>
    <dbReference type="NCBI Taxonomy" id="2126942"/>
    <lineage>
        <taxon>Eukaryota</taxon>
        <taxon>Fungi</taxon>
        <taxon>Dikarya</taxon>
        <taxon>Basidiomycota</taxon>
        <taxon>Agaricomycotina</taxon>
        <taxon>Agaricomycetes</taxon>
        <taxon>Polyporales</taxon>
        <taxon>Fomitopsis</taxon>
    </lineage>
</organism>
<feature type="compositionally biased region" description="Low complexity" evidence="1">
    <location>
        <begin position="186"/>
        <end position="200"/>
    </location>
</feature>
<keyword evidence="3" id="KW-1185">Reference proteome</keyword>
<dbReference type="Proteomes" id="UP000015241">
    <property type="component" value="Unassembled WGS sequence"/>
</dbReference>
<protein>
    <submittedName>
        <fullName evidence="2">Uncharacterized protein</fullName>
    </submittedName>
</protein>
<dbReference type="Gene3D" id="3.40.50.720">
    <property type="entry name" value="NAD(P)-binding Rossmann-like Domain"/>
    <property type="match status" value="1"/>
</dbReference>
<name>S8DL03_FOMSC</name>
<feature type="compositionally biased region" description="Basic and acidic residues" evidence="1">
    <location>
        <begin position="205"/>
        <end position="216"/>
    </location>
</feature>
<dbReference type="OrthoDB" id="809632at2759"/>
<gene>
    <name evidence="2" type="ORF">FOMPIDRAFT_1020201</name>
</gene>
<sequence length="216" mass="23380">MLVPSASYGMLRRTDLQIHNVMATQPSMLIAPTYRRPQEHCLQQVDGVWCTRLEVSPLCKRLTLRKRSEHLIIARTAGASEAKVAFVRSPGVNFVLHYTTEGTRAVLDSDGGIDVETLEAALDAAHSALLMHHRHQERGMISGYNSESYAAKTPGYIVTKALRMGGIASNSIRPQWIPERSSTARTAPAGSSVGSATAAVQEGVNDGKKDIAVADE</sequence>
<evidence type="ECO:0000313" key="3">
    <source>
        <dbReference type="Proteomes" id="UP000015241"/>
    </source>
</evidence>
<feature type="region of interest" description="Disordered" evidence="1">
    <location>
        <begin position="177"/>
        <end position="216"/>
    </location>
</feature>
<dbReference type="EMBL" id="KE504242">
    <property type="protein sequence ID" value="EPS94191.1"/>
    <property type="molecule type" value="Genomic_DNA"/>
</dbReference>
<dbReference type="AlphaFoldDB" id="S8DL03"/>
<reference evidence="2 3" key="1">
    <citation type="journal article" date="2012" name="Science">
        <title>The Paleozoic origin of enzymatic lignin decomposition reconstructed from 31 fungal genomes.</title>
        <authorList>
            <person name="Floudas D."/>
            <person name="Binder M."/>
            <person name="Riley R."/>
            <person name="Barry K."/>
            <person name="Blanchette R.A."/>
            <person name="Henrissat B."/>
            <person name="Martinez A.T."/>
            <person name="Otillar R."/>
            <person name="Spatafora J.W."/>
            <person name="Yadav J.S."/>
            <person name="Aerts A."/>
            <person name="Benoit I."/>
            <person name="Boyd A."/>
            <person name="Carlson A."/>
            <person name="Copeland A."/>
            <person name="Coutinho P.M."/>
            <person name="de Vries R.P."/>
            <person name="Ferreira P."/>
            <person name="Findley K."/>
            <person name="Foster B."/>
            <person name="Gaskell J."/>
            <person name="Glotzer D."/>
            <person name="Gorecki P."/>
            <person name="Heitman J."/>
            <person name="Hesse C."/>
            <person name="Hori C."/>
            <person name="Igarashi K."/>
            <person name="Jurgens J.A."/>
            <person name="Kallen N."/>
            <person name="Kersten P."/>
            <person name="Kohler A."/>
            <person name="Kuees U."/>
            <person name="Kumar T.K.A."/>
            <person name="Kuo A."/>
            <person name="LaButti K."/>
            <person name="Larrondo L.F."/>
            <person name="Lindquist E."/>
            <person name="Ling A."/>
            <person name="Lombard V."/>
            <person name="Lucas S."/>
            <person name="Lundell T."/>
            <person name="Martin R."/>
            <person name="McLaughlin D.J."/>
            <person name="Morgenstern I."/>
            <person name="Morin E."/>
            <person name="Murat C."/>
            <person name="Nagy L.G."/>
            <person name="Nolan M."/>
            <person name="Ohm R.A."/>
            <person name="Patyshakuliyeva A."/>
            <person name="Rokas A."/>
            <person name="Ruiz-Duenas F.J."/>
            <person name="Sabat G."/>
            <person name="Salamov A."/>
            <person name="Samejima M."/>
            <person name="Schmutz J."/>
            <person name="Slot J.C."/>
            <person name="St John F."/>
            <person name="Stenlid J."/>
            <person name="Sun H."/>
            <person name="Sun S."/>
            <person name="Syed K."/>
            <person name="Tsang A."/>
            <person name="Wiebenga A."/>
            <person name="Young D."/>
            <person name="Pisabarro A."/>
            <person name="Eastwood D.C."/>
            <person name="Martin F."/>
            <person name="Cullen D."/>
            <person name="Grigoriev I.V."/>
            <person name="Hibbett D.S."/>
        </authorList>
    </citation>
    <scope>NUCLEOTIDE SEQUENCE</scope>
    <source>
        <strain evidence="3">FP-58527</strain>
    </source>
</reference>
<accession>S8DL03</accession>
<dbReference type="HOGENOM" id="CLU_1277640_0_0_1"/>